<feature type="region of interest" description="Disordered" evidence="1">
    <location>
        <begin position="131"/>
        <end position="209"/>
    </location>
</feature>
<gene>
    <name evidence="2" type="ORF">E3N88_19996</name>
</gene>
<dbReference type="AlphaFoldDB" id="A0A5N6NHM1"/>
<evidence type="ECO:0000313" key="3">
    <source>
        <dbReference type="Proteomes" id="UP000326396"/>
    </source>
</evidence>
<dbReference type="EMBL" id="SZYD01000011">
    <property type="protein sequence ID" value="KAD4887923.1"/>
    <property type="molecule type" value="Genomic_DNA"/>
</dbReference>
<protein>
    <recommendedName>
        <fullName evidence="4">No apical meristem-associated C-terminal domain-containing protein</fullName>
    </recommendedName>
</protein>
<name>A0A5N6NHM1_9ASTR</name>
<dbReference type="Proteomes" id="UP000326396">
    <property type="component" value="Linkage Group LG19"/>
</dbReference>
<feature type="compositionally biased region" description="Low complexity" evidence="1">
    <location>
        <begin position="145"/>
        <end position="157"/>
    </location>
</feature>
<feature type="compositionally biased region" description="Low complexity" evidence="1">
    <location>
        <begin position="197"/>
        <end position="209"/>
    </location>
</feature>
<accession>A0A5N6NHM1</accession>
<feature type="compositionally biased region" description="Polar residues" evidence="1">
    <location>
        <begin position="34"/>
        <end position="43"/>
    </location>
</feature>
<feature type="compositionally biased region" description="Polar residues" evidence="1">
    <location>
        <begin position="1"/>
        <end position="12"/>
    </location>
</feature>
<feature type="compositionally biased region" description="Basic residues" evidence="1">
    <location>
        <begin position="63"/>
        <end position="76"/>
    </location>
</feature>
<sequence length="268" mass="30664">MQQNSNTQWRQLNPQNGFSSFSQSGFQPGISSFTQPGFQQSVPQLRHEPDFVSNDVVLETQKSQKRRKKGSERKTRKQVEVAVQWHQNHGLMTKKPRSEDVTSIIPRTRPTEMSAKLMRFSGIYSNYANNRKSGMNDGEANKGQSSSKSTKNSETNEYSSGGSDAHTVNLEQDEEYDEFKIQEPVRPVGQDTTKRASSSSRQTPSSIPTTKELAHQLEEFTIFQKTKHEDRLLRADLKVMGTVPPEELSDEEREIMRKLRAKIFDRYC</sequence>
<comment type="caution">
    <text evidence="2">The sequence shown here is derived from an EMBL/GenBank/DDBJ whole genome shotgun (WGS) entry which is preliminary data.</text>
</comment>
<evidence type="ECO:0000313" key="2">
    <source>
        <dbReference type="EMBL" id="KAD4887923.1"/>
    </source>
</evidence>
<feature type="region of interest" description="Disordered" evidence="1">
    <location>
        <begin position="1"/>
        <end position="80"/>
    </location>
</feature>
<evidence type="ECO:0008006" key="4">
    <source>
        <dbReference type="Google" id="ProtNLM"/>
    </source>
</evidence>
<evidence type="ECO:0000256" key="1">
    <source>
        <dbReference type="SAM" id="MobiDB-lite"/>
    </source>
</evidence>
<organism evidence="2 3">
    <name type="scientific">Mikania micrantha</name>
    <name type="common">bitter vine</name>
    <dbReference type="NCBI Taxonomy" id="192012"/>
    <lineage>
        <taxon>Eukaryota</taxon>
        <taxon>Viridiplantae</taxon>
        <taxon>Streptophyta</taxon>
        <taxon>Embryophyta</taxon>
        <taxon>Tracheophyta</taxon>
        <taxon>Spermatophyta</taxon>
        <taxon>Magnoliopsida</taxon>
        <taxon>eudicotyledons</taxon>
        <taxon>Gunneridae</taxon>
        <taxon>Pentapetalae</taxon>
        <taxon>asterids</taxon>
        <taxon>campanulids</taxon>
        <taxon>Asterales</taxon>
        <taxon>Asteraceae</taxon>
        <taxon>Asteroideae</taxon>
        <taxon>Heliantheae alliance</taxon>
        <taxon>Eupatorieae</taxon>
        <taxon>Mikania</taxon>
    </lineage>
</organism>
<reference evidence="2 3" key="1">
    <citation type="submission" date="2019-05" db="EMBL/GenBank/DDBJ databases">
        <title>Mikania micrantha, genome provides insights into the molecular mechanism of rapid growth.</title>
        <authorList>
            <person name="Liu B."/>
        </authorList>
    </citation>
    <scope>NUCLEOTIDE SEQUENCE [LARGE SCALE GENOMIC DNA]</scope>
    <source>
        <strain evidence="2">NLD-2019</strain>
        <tissue evidence="2">Leaf</tissue>
    </source>
</reference>
<feature type="compositionally biased region" description="Low complexity" evidence="1">
    <location>
        <begin position="13"/>
        <end position="33"/>
    </location>
</feature>
<proteinExistence type="predicted"/>
<keyword evidence="3" id="KW-1185">Reference proteome</keyword>